<protein>
    <recommendedName>
        <fullName evidence="6">Protein kinase domain-containing protein</fullName>
    </recommendedName>
</protein>
<dbReference type="Proteomes" id="UP001153269">
    <property type="component" value="Unassembled WGS sequence"/>
</dbReference>
<evidence type="ECO:0000256" key="1">
    <source>
        <dbReference type="ARBA" id="ARBA00022527"/>
    </source>
</evidence>
<keyword evidence="8" id="KW-1185">Reference proteome</keyword>
<keyword evidence="4" id="KW-0418">Kinase</keyword>
<dbReference type="EMBL" id="CADEAL010000970">
    <property type="protein sequence ID" value="CAB1427474.1"/>
    <property type="molecule type" value="Genomic_DNA"/>
</dbReference>
<dbReference type="Pfam" id="PF00069">
    <property type="entry name" value="Pkinase"/>
    <property type="match status" value="1"/>
</dbReference>
<dbReference type="GO" id="GO:0004674">
    <property type="term" value="F:protein serine/threonine kinase activity"/>
    <property type="evidence" value="ECO:0007669"/>
    <property type="project" value="UniProtKB-KW"/>
</dbReference>
<dbReference type="Gene3D" id="3.30.200.20">
    <property type="entry name" value="Phosphorylase Kinase, domain 1"/>
    <property type="match status" value="1"/>
</dbReference>
<dbReference type="GO" id="GO:0003713">
    <property type="term" value="F:transcription coactivator activity"/>
    <property type="evidence" value="ECO:0007669"/>
    <property type="project" value="TreeGrafter"/>
</dbReference>
<dbReference type="PROSITE" id="PS50011">
    <property type="entry name" value="PROTEIN_KINASE_DOM"/>
    <property type="match status" value="1"/>
</dbReference>
<dbReference type="GO" id="GO:0045944">
    <property type="term" value="P:positive regulation of transcription by RNA polymerase II"/>
    <property type="evidence" value="ECO:0007669"/>
    <property type="project" value="TreeGrafter"/>
</dbReference>
<evidence type="ECO:0000313" key="8">
    <source>
        <dbReference type="Proteomes" id="UP001153269"/>
    </source>
</evidence>
<accession>A0A9N7YKG2</accession>
<dbReference type="PROSITE" id="PS00108">
    <property type="entry name" value="PROTEIN_KINASE_ST"/>
    <property type="match status" value="1"/>
</dbReference>
<evidence type="ECO:0000256" key="3">
    <source>
        <dbReference type="ARBA" id="ARBA00022741"/>
    </source>
</evidence>
<dbReference type="GO" id="GO:0004713">
    <property type="term" value="F:protein tyrosine kinase activity"/>
    <property type="evidence" value="ECO:0007669"/>
    <property type="project" value="TreeGrafter"/>
</dbReference>
<keyword evidence="2" id="KW-0808">Transferase</keyword>
<dbReference type="GO" id="GO:0003714">
    <property type="term" value="F:transcription corepressor activity"/>
    <property type="evidence" value="ECO:0007669"/>
    <property type="project" value="TreeGrafter"/>
</dbReference>
<gene>
    <name evidence="7" type="ORF">PLEPLA_LOCUS15414</name>
</gene>
<evidence type="ECO:0000313" key="7">
    <source>
        <dbReference type="EMBL" id="CAB1427474.1"/>
    </source>
</evidence>
<feature type="domain" description="Protein kinase" evidence="6">
    <location>
        <begin position="1"/>
        <end position="113"/>
    </location>
</feature>
<sequence length="113" mass="13143">MKITSRATWVWSSIGDDDTSNHAEVISDLDVDLTNMVRFHEAFQYLDQTCLVFERLDMSLFDLLEQREWEHRPLDEIRPVAKQLLVALDALKGLGVLHTDIKPDNVMFVNRKD</sequence>
<dbReference type="PANTHER" id="PTHR24058:SF53">
    <property type="entry name" value="HOMEODOMAIN-INTERACTING PROTEIN KINASE 2"/>
    <property type="match status" value="1"/>
</dbReference>
<dbReference type="SUPFAM" id="SSF56112">
    <property type="entry name" value="Protein kinase-like (PK-like)"/>
    <property type="match status" value="1"/>
</dbReference>
<evidence type="ECO:0000256" key="5">
    <source>
        <dbReference type="ARBA" id="ARBA00022840"/>
    </source>
</evidence>
<dbReference type="PANTHER" id="PTHR24058">
    <property type="entry name" value="DUAL SPECIFICITY PROTEIN KINASE"/>
    <property type="match status" value="1"/>
</dbReference>
<dbReference type="Gene3D" id="1.10.510.10">
    <property type="entry name" value="Transferase(Phosphotransferase) domain 1"/>
    <property type="match status" value="1"/>
</dbReference>
<dbReference type="InterPro" id="IPR011009">
    <property type="entry name" value="Kinase-like_dom_sf"/>
</dbReference>
<dbReference type="GO" id="GO:0016605">
    <property type="term" value="C:PML body"/>
    <property type="evidence" value="ECO:0007669"/>
    <property type="project" value="TreeGrafter"/>
</dbReference>
<evidence type="ECO:0000256" key="2">
    <source>
        <dbReference type="ARBA" id="ARBA00022679"/>
    </source>
</evidence>
<dbReference type="GO" id="GO:0005737">
    <property type="term" value="C:cytoplasm"/>
    <property type="evidence" value="ECO:0007669"/>
    <property type="project" value="TreeGrafter"/>
</dbReference>
<dbReference type="AlphaFoldDB" id="A0A9N7YKG2"/>
<dbReference type="GO" id="GO:0007224">
    <property type="term" value="P:smoothened signaling pathway"/>
    <property type="evidence" value="ECO:0007669"/>
    <property type="project" value="TreeGrafter"/>
</dbReference>
<dbReference type="InterPro" id="IPR050494">
    <property type="entry name" value="Ser_Thr_dual-spec_kinase"/>
</dbReference>
<reference evidence="7" key="1">
    <citation type="submission" date="2020-03" db="EMBL/GenBank/DDBJ databases">
        <authorList>
            <person name="Weist P."/>
        </authorList>
    </citation>
    <scope>NUCLEOTIDE SEQUENCE</scope>
</reference>
<evidence type="ECO:0000259" key="6">
    <source>
        <dbReference type="PROSITE" id="PS50011"/>
    </source>
</evidence>
<name>A0A9N7YKG2_PLEPL</name>
<dbReference type="InterPro" id="IPR000719">
    <property type="entry name" value="Prot_kinase_dom"/>
</dbReference>
<evidence type="ECO:0000256" key="4">
    <source>
        <dbReference type="ARBA" id="ARBA00022777"/>
    </source>
</evidence>
<dbReference type="GO" id="GO:0005524">
    <property type="term" value="F:ATP binding"/>
    <property type="evidence" value="ECO:0007669"/>
    <property type="project" value="UniProtKB-KW"/>
</dbReference>
<keyword evidence="3" id="KW-0547">Nucleotide-binding</keyword>
<organism evidence="7 8">
    <name type="scientific">Pleuronectes platessa</name>
    <name type="common">European plaice</name>
    <dbReference type="NCBI Taxonomy" id="8262"/>
    <lineage>
        <taxon>Eukaryota</taxon>
        <taxon>Metazoa</taxon>
        <taxon>Chordata</taxon>
        <taxon>Craniata</taxon>
        <taxon>Vertebrata</taxon>
        <taxon>Euteleostomi</taxon>
        <taxon>Actinopterygii</taxon>
        <taxon>Neopterygii</taxon>
        <taxon>Teleostei</taxon>
        <taxon>Neoteleostei</taxon>
        <taxon>Acanthomorphata</taxon>
        <taxon>Carangaria</taxon>
        <taxon>Pleuronectiformes</taxon>
        <taxon>Pleuronectoidei</taxon>
        <taxon>Pleuronectidae</taxon>
        <taxon>Pleuronectes</taxon>
    </lineage>
</organism>
<keyword evidence="1" id="KW-0723">Serine/threonine-protein kinase</keyword>
<proteinExistence type="predicted"/>
<dbReference type="GO" id="GO:0046332">
    <property type="term" value="F:SMAD binding"/>
    <property type="evidence" value="ECO:0007669"/>
    <property type="project" value="TreeGrafter"/>
</dbReference>
<dbReference type="GO" id="GO:0042771">
    <property type="term" value="P:intrinsic apoptotic signaling pathway in response to DNA damage by p53 class mediator"/>
    <property type="evidence" value="ECO:0007669"/>
    <property type="project" value="TreeGrafter"/>
</dbReference>
<keyword evidence="5" id="KW-0067">ATP-binding</keyword>
<comment type="caution">
    <text evidence="7">The sequence shown here is derived from an EMBL/GenBank/DDBJ whole genome shotgun (WGS) entry which is preliminary data.</text>
</comment>
<dbReference type="InterPro" id="IPR008271">
    <property type="entry name" value="Ser/Thr_kinase_AS"/>
</dbReference>